<dbReference type="SUPFAM" id="SSF53850">
    <property type="entry name" value="Periplasmic binding protein-like II"/>
    <property type="match status" value="1"/>
</dbReference>
<dbReference type="Proteomes" id="UP000195814">
    <property type="component" value="Chromosome"/>
</dbReference>
<comment type="similarity">
    <text evidence="1">Belongs to the LysR transcriptional regulatory family.</text>
</comment>
<dbReference type="EMBL" id="CP015581">
    <property type="protein sequence ID" value="ARU99267.1"/>
    <property type="molecule type" value="Genomic_DNA"/>
</dbReference>
<dbReference type="InterPro" id="IPR036390">
    <property type="entry name" value="WH_DNA-bd_sf"/>
</dbReference>
<name>A0A1Y0LBC2_TATCI</name>
<evidence type="ECO:0000256" key="3">
    <source>
        <dbReference type="ARBA" id="ARBA00023125"/>
    </source>
</evidence>
<keyword evidence="4" id="KW-0804">Transcription</keyword>
<gene>
    <name evidence="6" type="ORF">A7K98_16620</name>
    <name evidence="7" type="ORF">A7K99_16605</name>
</gene>
<accession>A0A1Y0LBC2</accession>
<dbReference type="SUPFAM" id="SSF46785">
    <property type="entry name" value="Winged helix' DNA-binding domain"/>
    <property type="match status" value="1"/>
</dbReference>
<evidence type="ECO:0000313" key="6">
    <source>
        <dbReference type="EMBL" id="ARU95227.1"/>
    </source>
</evidence>
<evidence type="ECO:0000313" key="9">
    <source>
        <dbReference type="Proteomes" id="UP000195814"/>
    </source>
</evidence>
<feature type="domain" description="HTH lysR-type" evidence="5">
    <location>
        <begin position="3"/>
        <end position="60"/>
    </location>
</feature>
<evidence type="ECO:0000313" key="7">
    <source>
        <dbReference type="EMBL" id="ARU99267.1"/>
    </source>
</evidence>
<dbReference type="Gene3D" id="1.10.10.10">
    <property type="entry name" value="Winged helix-like DNA-binding domain superfamily/Winged helix DNA-binding domain"/>
    <property type="match status" value="1"/>
</dbReference>
<dbReference type="Gene3D" id="3.40.190.290">
    <property type="match status" value="1"/>
</dbReference>
<evidence type="ECO:0000256" key="2">
    <source>
        <dbReference type="ARBA" id="ARBA00023015"/>
    </source>
</evidence>
<proteinExistence type="inferred from homology"/>
<dbReference type="Pfam" id="PF03466">
    <property type="entry name" value="LysR_substrate"/>
    <property type="match status" value="1"/>
</dbReference>
<dbReference type="OrthoDB" id="464481at2"/>
<dbReference type="Proteomes" id="UP000195729">
    <property type="component" value="Chromosome"/>
</dbReference>
<dbReference type="AlphaFoldDB" id="A0A1Y0LBC2"/>
<reference evidence="8 9" key="1">
    <citation type="submission" date="2016-05" db="EMBL/GenBank/DDBJ databases">
        <title>Complete genome sequence of two 2,5-diketo-D-glunonic acid producing strain Tatumella citrea.</title>
        <authorList>
            <person name="Duan C."/>
            <person name="Yang J."/>
            <person name="Yang S."/>
        </authorList>
    </citation>
    <scope>NUCLEOTIDE SEQUENCE [LARGE SCALE GENOMIC DNA]</scope>
    <source>
        <strain evidence="7 8">ATCC 39140</strain>
        <strain evidence="6 9">DSM 13699</strain>
    </source>
</reference>
<evidence type="ECO:0000259" key="5">
    <source>
        <dbReference type="PROSITE" id="PS50931"/>
    </source>
</evidence>
<protein>
    <recommendedName>
        <fullName evidence="5">HTH lysR-type domain-containing protein</fullName>
    </recommendedName>
</protein>
<dbReference type="FunFam" id="1.10.10.10:FF:000001">
    <property type="entry name" value="LysR family transcriptional regulator"/>
    <property type="match status" value="1"/>
</dbReference>
<organism evidence="6 9">
    <name type="scientific">Tatumella citrea</name>
    <name type="common">Pantoea citrea</name>
    <dbReference type="NCBI Taxonomy" id="53336"/>
    <lineage>
        <taxon>Bacteria</taxon>
        <taxon>Pseudomonadati</taxon>
        <taxon>Pseudomonadota</taxon>
        <taxon>Gammaproteobacteria</taxon>
        <taxon>Enterobacterales</taxon>
        <taxon>Erwiniaceae</taxon>
        <taxon>Tatumella</taxon>
    </lineage>
</organism>
<keyword evidence="8" id="KW-1185">Reference proteome</keyword>
<dbReference type="InterPro" id="IPR005119">
    <property type="entry name" value="LysR_subst-bd"/>
</dbReference>
<keyword evidence="3" id="KW-0238">DNA-binding</keyword>
<keyword evidence="2" id="KW-0805">Transcription regulation</keyword>
<dbReference type="EMBL" id="CP015579">
    <property type="protein sequence ID" value="ARU95227.1"/>
    <property type="molecule type" value="Genomic_DNA"/>
</dbReference>
<dbReference type="GO" id="GO:0000976">
    <property type="term" value="F:transcription cis-regulatory region binding"/>
    <property type="evidence" value="ECO:0007669"/>
    <property type="project" value="TreeGrafter"/>
</dbReference>
<dbReference type="InterPro" id="IPR000847">
    <property type="entry name" value="LysR_HTH_N"/>
</dbReference>
<dbReference type="PROSITE" id="PS50931">
    <property type="entry name" value="HTH_LYSR"/>
    <property type="match status" value="1"/>
</dbReference>
<sequence>MLLKLHQLGFFCALVEEGSVAAAADKMCCVPSNISTRIKELESSLGVALVNRDKQRLTLTPEGRAFYPKAQRLLEQSQQCLTFFQHSLLQGQLQIGVLDVALKGPLQQAVVEFMHQNPQVQINICCHSSLTLMEKLLQGELDMILVDGPIEHPALKAEFFAPERLSLVTHLADRQQFRDHASGLTLFSFGEKCFYHLLVRQWLSQQNLRYARQSDIESYDLILSAVHRRLGFTVMPQTFIDNNPLLSGLHLFPLDNIPSCDIYLVSQSVEQSALAEAFYRHVTGHRVAKQPAVN</sequence>
<dbReference type="KEGG" id="tci:A7K98_16620"/>
<dbReference type="RefSeq" id="WP_087489588.1">
    <property type="nucleotide sequence ID" value="NZ_CP015579.1"/>
</dbReference>
<dbReference type="GO" id="GO:0003700">
    <property type="term" value="F:DNA-binding transcription factor activity"/>
    <property type="evidence" value="ECO:0007669"/>
    <property type="project" value="InterPro"/>
</dbReference>
<evidence type="ECO:0000256" key="1">
    <source>
        <dbReference type="ARBA" id="ARBA00009437"/>
    </source>
</evidence>
<evidence type="ECO:0000313" key="8">
    <source>
        <dbReference type="Proteomes" id="UP000195729"/>
    </source>
</evidence>
<evidence type="ECO:0000256" key="4">
    <source>
        <dbReference type="ARBA" id="ARBA00023163"/>
    </source>
</evidence>
<dbReference type="InterPro" id="IPR036388">
    <property type="entry name" value="WH-like_DNA-bd_sf"/>
</dbReference>
<dbReference type="Pfam" id="PF00126">
    <property type="entry name" value="HTH_1"/>
    <property type="match status" value="1"/>
</dbReference>
<dbReference type="PANTHER" id="PTHR30126">
    <property type="entry name" value="HTH-TYPE TRANSCRIPTIONAL REGULATOR"/>
    <property type="match status" value="1"/>
</dbReference>
<dbReference type="PANTHER" id="PTHR30126:SF40">
    <property type="entry name" value="HTH-TYPE TRANSCRIPTIONAL REGULATOR GLTR"/>
    <property type="match status" value="1"/>
</dbReference>